<name>A0ABV6S2P3_9GAMM</name>
<dbReference type="EMBL" id="JBHLTG010000013">
    <property type="protein sequence ID" value="MFC0682373.1"/>
    <property type="molecule type" value="Genomic_DNA"/>
</dbReference>
<reference evidence="2 3" key="1">
    <citation type="submission" date="2024-09" db="EMBL/GenBank/DDBJ databases">
        <authorList>
            <person name="Sun Q."/>
            <person name="Mori K."/>
        </authorList>
    </citation>
    <scope>NUCLEOTIDE SEQUENCE [LARGE SCALE GENOMIC DNA]</scope>
    <source>
        <strain evidence="2 3">KCTC 23076</strain>
    </source>
</reference>
<feature type="compositionally biased region" description="Polar residues" evidence="1">
    <location>
        <begin position="1"/>
        <end position="10"/>
    </location>
</feature>
<organism evidence="2 3">
    <name type="scientific">Lysobacter korlensis</name>
    <dbReference type="NCBI Taxonomy" id="553636"/>
    <lineage>
        <taxon>Bacteria</taxon>
        <taxon>Pseudomonadati</taxon>
        <taxon>Pseudomonadota</taxon>
        <taxon>Gammaproteobacteria</taxon>
        <taxon>Lysobacterales</taxon>
        <taxon>Lysobacteraceae</taxon>
        <taxon>Lysobacter</taxon>
    </lineage>
</organism>
<dbReference type="RefSeq" id="WP_386676338.1">
    <property type="nucleotide sequence ID" value="NZ_JBHLTG010000013.1"/>
</dbReference>
<dbReference type="Proteomes" id="UP001589896">
    <property type="component" value="Unassembled WGS sequence"/>
</dbReference>
<sequence length="41" mass="4397">MSDSQNTSKPEGQEQDLDADDQDRGPATKPLEGHPSQAEGE</sequence>
<proteinExistence type="predicted"/>
<comment type="caution">
    <text evidence="2">The sequence shown here is derived from an EMBL/GenBank/DDBJ whole genome shotgun (WGS) entry which is preliminary data.</text>
</comment>
<evidence type="ECO:0008006" key="4">
    <source>
        <dbReference type="Google" id="ProtNLM"/>
    </source>
</evidence>
<evidence type="ECO:0000313" key="2">
    <source>
        <dbReference type="EMBL" id="MFC0682373.1"/>
    </source>
</evidence>
<gene>
    <name evidence="2" type="ORF">ACFFGH_31470</name>
</gene>
<evidence type="ECO:0000313" key="3">
    <source>
        <dbReference type="Proteomes" id="UP001589896"/>
    </source>
</evidence>
<accession>A0ABV6S2P3</accession>
<evidence type="ECO:0000256" key="1">
    <source>
        <dbReference type="SAM" id="MobiDB-lite"/>
    </source>
</evidence>
<keyword evidence="3" id="KW-1185">Reference proteome</keyword>
<feature type="region of interest" description="Disordered" evidence="1">
    <location>
        <begin position="1"/>
        <end position="41"/>
    </location>
</feature>
<protein>
    <recommendedName>
        <fullName evidence="4">Nucleotide exchange factor GrpE</fullName>
    </recommendedName>
</protein>